<dbReference type="EMBL" id="BART01031652">
    <property type="protein sequence ID" value="GAH16428.1"/>
    <property type="molecule type" value="Genomic_DNA"/>
</dbReference>
<proteinExistence type="predicted"/>
<comment type="caution">
    <text evidence="1">The sequence shown here is derived from an EMBL/GenBank/DDBJ whole genome shotgun (WGS) entry which is preliminary data.</text>
</comment>
<accession>X1F6K5</accession>
<dbReference type="AlphaFoldDB" id="X1F6K5"/>
<gene>
    <name evidence="1" type="ORF">S01H4_54929</name>
</gene>
<organism evidence="1">
    <name type="scientific">marine sediment metagenome</name>
    <dbReference type="NCBI Taxonomy" id="412755"/>
    <lineage>
        <taxon>unclassified sequences</taxon>
        <taxon>metagenomes</taxon>
        <taxon>ecological metagenomes</taxon>
    </lineage>
</organism>
<sequence>MRIQWPATLERLAWISIDVWRISRARDCFNAAKELRAHEGHFPSQAMSIETQIAVLQNRHGVAMASRYAGDSKDAAERYAGILKELFQLLTSTSHGGFHVEPRRMRQILAAWGIATESGGDPPQFDDASQSEHLLVEQMLNSLERYADCYLFGRLSWSDSKFDEPAFSLETVHQILNTDPSIDLSERETLARVLCKISLNLIRRGDVDQA</sequence>
<reference evidence="1" key="1">
    <citation type="journal article" date="2014" name="Front. Microbiol.">
        <title>High frequency of phylogenetically diverse reductive dehalogenase-homologous genes in deep subseafloor sedimentary metagenomes.</title>
        <authorList>
            <person name="Kawai M."/>
            <person name="Futagami T."/>
            <person name="Toyoda A."/>
            <person name="Takaki Y."/>
            <person name="Nishi S."/>
            <person name="Hori S."/>
            <person name="Arai W."/>
            <person name="Tsubouchi T."/>
            <person name="Morono Y."/>
            <person name="Uchiyama I."/>
            <person name="Ito T."/>
            <person name="Fujiyama A."/>
            <person name="Inagaki F."/>
            <person name="Takami H."/>
        </authorList>
    </citation>
    <scope>NUCLEOTIDE SEQUENCE</scope>
    <source>
        <strain evidence="1">Expedition CK06-06</strain>
    </source>
</reference>
<evidence type="ECO:0000313" key="1">
    <source>
        <dbReference type="EMBL" id="GAH16428.1"/>
    </source>
</evidence>
<feature type="non-terminal residue" evidence="1">
    <location>
        <position position="210"/>
    </location>
</feature>
<name>X1F6K5_9ZZZZ</name>
<protein>
    <submittedName>
        <fullName evidence="1">Uncharacterized protein</fullName>
    </submittedName>
</protein>